<evidence type="ECO:0000313" key="2">
    <source>
        <dbReference type="EMBL" id="SQC70342.1"/>
    </source>
</evidence>
<dbReference type="EMBL" id="UAWT01000022">
    <property type="protein sequence ID" value="SQC70342.1"/>
    <property type="molecule type" value="Genomic_DNA"/>
</dbReference>
<name>A0A2X3GQ71_9LIST</name>
<proteinExistence type="predicted"/>
<evidence type="ECO:0000256" key="1">
    <source>
        <dbReference type="SAM" id="MobiDB-lite"/>
    </source>
</evidence>
<gene>
    <name evidence="2" type="ORF">NCTC13940_01816</name>
</gene>
<dbReference type="AlphaFoldDB" id="A0A2X3GQ71"/>
<evidence type="ECO:0000313" key="3">
    <source>
        <dbReference type="Proteomes" id="UP000250257"/>
    </source>
</evidence>
<dbReference type="Proteomes" id="UP000250257">
    <property type="component" value="Unassembled WGS sequence"/>
</dbReference>
<feature type="region of interest" description="Disordered" evidence="1">
    <location>
        <begin position="1"/>
        <end position="22"/>
    </location>
</feature>
<sequence length="71" mass="7618">MTNAFNPRDGVGAGKMNTTGKKGTTKRVEFRAFLNMSTTLIWKKQTGTGTSILPVLELGLDALRAGTVFLS</sequence>
<accession>A0A2X3GQ71</accession>
<reference evidence="2 3" key="1">
    <citation type="submission" date="2018-06" db="EMBL/GenBank/DDBJ databases">
        <authorList>
            <consortium name="Pathogen Informatics"/>
            <person name="Doyle S."/>
        </authorList>
    </citation>
    <scope>NUCLEOTIDE SEQUENCE [LARGE SCALE GENOMIC DNA]</scope>
    <source>
        <strain evidence="2 3">NCTC13940</strain>
    </source>
</reference>
<organism evidence="2 3">
    <name type="scientific">Listeria fleischmannii subsp. fleischmannii</name>
    <dbReference type="NCBI Taxonomy" id="1671902"/>
    <lineage>
        <taxon>Bacteria</taxon>
        <taxon>Bacillati</taxon>
        <taxon>Bacillota</taxon>
        <taxon>Bacilli</taxon>
        <taxon>Bacillales</taxon>
        <taxon>Listeriaceae</taxon>
        <taxon>Listeria</taxon>
    </lineage>
</organism>
<protein>
    <submittedName>
        <fullName evidence="2">Uncharacterized protein</fullName>
    </submittedName>
</protein>